<evidence type="ECO:0000256" key="1">
    <source>
        <dbReference type="SAM" id="MobiDB-lite"/>
    </source>
</evidence>
<sequence>MTTPQLASVEALSTAINAIDSVIIAFDSVKKRLIDVECLIEFPQCGSDDTALLALLNMSLADDIRRSATIGFDLPVPEPARLIRSESRTRESRSTEAVAPVVEKAFKILAIIYWYASDAMLQLGFAMESESDSVHESDSGGRSTMVPDVDDDDDNDDSSDLLALSRSTKIESVVKTIRNAIFKLDLAARRLVLVSQKTATGSTSRERLAPVPCSPGASSAPISLTALSPASTAFPVSWVPSSFSGKPEVDPQLKELFDAAFALLTSAAAATKAAVIALNKALPIVKDIVDMRARINESGETEENKASIPAATQNSDDSEHIEYCFYYDSSEDRYDIWEDETAGTGKK</sequence>
<dbReference type="Proteomes" id="UP000192247">
    <property type="component" value="Unassembled WGS sequence"/>
</dbReference>
<feature type="region of interest" description="Disordered" evidence="1">
    <location>
        <begin position="132"/>
        <end position="160"/>
    </location>
</feature>
<organism evidence="2 3">
    <name type="scientific">Tropilaelaps mercedesae</name>
    <dbReference type="NCBI Taxonomy" id="418985"/>
    <lineage>
        <taxon>Eukaryota</taxon>
        <taxon>Metazoa</taxon>
        <taxon>Ecdysozoa</taxon>
        <taxon>Arthropoda</taxon>
        <taxon>Chelicerata</taxon>
        <taxon>Arachnida</taxon>
        <taxon>Acari</taxon>
        <taxon>Parasitiformes</taxon>
        <taxon>Mesostigmata</taxon>
        <taxon>Gamasina</taxon>
        <taxon>Dermanyssoidea</taxon>
        <taxon>Laelapidae</taxon>
        <taxon>Tropilaelaps</taxon>
    </lineage>
</organism>
<feature type="compositionally biased region" description="Acidic residues" evidence="1">
    <location>
        <begin position="148"/>
        <end position="159"/>
    </location>
</feature>
<dbReference type="AlphaFoldDB" id="A0A1V9Y1U4"/>
<dbReference type="InParanoid" id="A0A1V9Y1U4"/>
<accession>A0A1V9Y1U4</accession>
<protein>
    <submittedName>
        <fullName evidence="2">Uncharacterized protein</fullName>
    </submittedName>
</protein>
<comment type="caution">
    <text evidence="2">The sequence shown here is derived from an EMBL/GenBank/DDBJ whole genome shotgun (WGS) entry which is preliminary data.</text>
</comment>
<keyword evidence="3" id="KW-1185">Reference proteome</keyword>
<gene>
    <name evidence="2" type="ORF">BIW11_05541</name>
</gene>
<dbReference type="EMBL" id="MNPL01000791">
    <property type="protein sequence ID" value="OQR79706.1"/>
    <property type="molecule type" value="Genomic_DNA"/>
</dbReference>
<proteinExistence type="predicted"/>
<reference evidence="2 3" key="1">
    <citation type="journal article" date="2017" name="Gigascience">
        <title>Draft genome of the honey bee ectoparasitic mite, Tropilaelaps mercedesae, is shaped by the parasitic life history.</title>
        <authorList>
            <person name="Dong X."/>
            <person name="Armstrong S.D."/>
            <person name="Xia D."/>
            <person name="Makepeace B.L."/>
            <person name="Darby A.C."/>
            <person name="Kadowaki T."/>
        </authorList>
    </citation>
    <scope>NUCLEOTIDE SEQUENCE [LARGE SCALE GENOMIC DNA]</scope>
    <source>
        <strain evidence="2">Wuxi-XJTLU</strain>
    </source>
</reference>
<evidence type="ECO:0000313" key="3">
    <source>
        <dbReference type="Proteomes" id="UP000192247"/>
    </source>
</evidence>
<name>A0A1V9Y1U4_9ACAR</name>
<evidence type="ECO:0000313" key="2">
    <source>
        <dbReference type="EMBL" id="OQR79706.1"/>
    </source>
</evidence>